<feature type="region of interest" description="Disordered" evidence="1">
    <location>
        <begin position="1"/>
        <end position="31"/>
    </location>
</feature>
<sequence>MSDMSPNPPSAGVPPPPQAPQQYAPQQYSAPPRNRSGLWIGLAAVIALLVGLGVGVAVAQPSKNDVASQRNEARAQVADLQKQLTTSQGNATTSSGARDKCSKAATDAKDLIAQHENLWSDFDTFMGTPSDSAAEAEMMQHMNTQQQTMTAQRDIVNEELSACRNAVG</sequence>
<feature type="compositionally biased region" description="Low complexity" evidence="1">
    <location>
        <begin position="20"/>
        <end position="31"/>
    </location>
</feature>
<dbReference type="EMBL" id="CAFBNC010000143">
    <property type="protein sequence ID" value="CAB4953318.1"/>
    <property type="molecule type" value="Genomic_DNA"/>
</dbReference>
<feature type="compositionally biased region" description="Pro residues" evidence="1">
    <location>
        <begin position="1"/>
        <end position="19"/>
    </location>
</feature>
<reference evidence="3" key="1">
    <citation type="submission" date="2020-05" db="EMBL/GenBank/DDBJ databases">
        <authorList>
            <person name="Chiriac C."/>
            <person name="Salcher M."/>
            <person name="Ghai R."/>
            <person name="Kavagutti S V."/>
        </authorList>
    </citation>
    <scope>NUCLEOTIDE SEQUENCE</scope>
</reference>
<organism evidence="3">
    <name type="scientific">freshwater metagenome</name>
    <dbReference type="NCBI Taxonomy" id="449393"/>
    <lineage>
        <taxon>unclassified sequences</taxon>
        <taxon>metagenomes</taxon>
        <taxon>ecological metagenomes</taxon>
    </lineage>
</organism>
<evidence type="ECO:0000256" key="2">
    <source>
        <dbReference type="SAM" id="Phobius"/>
    </source>
</evidence>
<keyword evidence="2" id="KW-0472">Membrane</keyword>
<protein>
    <submittedName>
        <fullName evidence="3">Unannotated protein</fullName>
    </submittedName>
</protein>
<accession>A0A6J7KB58</accession>
<proteinExistence type="predicted"/>
<keyword evidence="2" id="KW-1133">Transmembrane helix</keyword>
<evidence type="ECO:0000313" key="3">
    <source>
        <dbReference type="EMBL" id="CAB4953318.1"/>
    </source>
</evidence>
<feature type="region of interest" description="Disordered" evidence="1">
    <location>
        <begin position="64"/>
        <end position="100"/>
    </location>
</feature>
<keyword evidence="2" id="KW-0812">Transmembrane</keyword>
<feature type="transmembrane region" description="Helical" evidence="2">
    <location>
        <begin position="38"/>
        <end position="59"/>
    </location>
</feature>
<dbReference type="AlphaFoldDB" id="A0A6J7KB58"/>
<gene>
    <name evidence="3" type="ORF">UFOPK3733_02005</name>
</gene>
<feature type="compositionally biased region" description="Polar residues" evidence="1">
    <location>
        <begin position="82"/>
        <end position="96"/>
    </location>
</feature>
<evidence type="ECO:0000256" key="1">
    <source>
        <dbReference type="SAM" id="MobiDB-lite"/>
    </source>
</evidence>
<name>A0A6J7KB58_9ZZZZ</name>